<evidence type="ECO:0000259" key="3">
    <source>
        <dbReference type="PROSITE" id="PS50893"/>
    </source>
</evidence>
<proteinExistence type="predicted"/>
<feature type="domain" description="ABC transporter" evidence="3">
    <location>
        <begin position="9"/>
        <end position="251"/>
    </location>
</feature>
<dbReference type="Pfam" id="PF00005">
    <property type="entry name" value="ABC_tran"/>
    <property type="match status" value="1"/>
</dbReference>
<organism evidence="4 5">
    <name type="scientific">candidate division KSB3 bacterium</name>
    <dbReference type="NCBI Taxonomy" id="2044937"/>
    <lineage>
        <taxon>Bacteria</taxon>
        <taxon>candidate division KSB3</taxon>
    </lineage>
</organism>
<protein>
    <submittedName>
        <fullName evidence="4">ATP-binding cassette domain-containing protein</fullName>
    </submittedName>
</protein>
<evidence type="ECO:0000313" key="5">
    <source>
        <dbReference type="Proteomes" id="UP000649604"/>
    </source>
</evidence>
<dbReference type="SMART" id="SM00382">
    <property type="entry name" value="AAA"/>
    <property type="match status" value="1"/>
</dbReference>
<dbReference type="AlphaFoldDB" id="A0A9D5JUL3"/>
<dbReference type="InterPro" id="IPR003439">
    <property type="entry name" value="ABC_transporter-like_ATP-bd"/>
</dbReference>
<dbReference type="InterPro" id="IPR050107">
    <property type="entry name" value="ABC_carbohydrate_import_ATPase"/>
</dbReference>
<dbReference type="InterPro" id="IPR027417">
    <property type="entry name" value="P-loop_NTPase"/>
</dbReference>
<dbReference type="GO" id="GO:0016887">
    <property type="term" value="F:ATP hydrolysis activity"/>
    <property type="evidence" value="ECO:0007669"/>
    <property type="project" value="InterPro"/>
</dbReference>
<evidence type="ECO:0000313" key="4">
    <source>
        <dbReference type="EMBL" id="MBD3324409.1"/>
    </source>
</evidence>
<name>A0A9D5JUL3_9BACT</name>
<evidence type="ECO:0000256" key="1">
    <source>
        <dbReference type="ARBA" id="ARBA00022741"/>
    </source>
</evidence>
<dbReference type="PROSITE" id="PS50893">
    <property type="entry name" value="ABC_TRANSPORTER_2"/>
    <property type="match status" value="1"/>
</dbReference>
<keyword evidence="2 4" id="KW-0067">ATP-binding</keyword>
<sequence>MENASASLLKMVNIHKAFGKVVALKGVDFEVGVNEVVGLLGDNGAGKSTLVKTVMGVHPPTTGEIYVRGKQIDLHAYSAQKAHELRIETVYQEKALAEKQSMWRNIFLGRQIKNRFGFIDAAREKAETERIMKNLIGFRGRGVSADTKVSKLSGGERQGVAIARAMYFDADLIILDEPTLALSLMEVQKVLNFVRQIKSGGKACIFISHTISHVYEVADRFVLIDRGEIVGKYRKDQISLIDLTEKMTGIVAASRKQKGE</sequence>
<keyword evidence="1" id="KW-0547">Nucleotide-binding</keyword>
<evidence type="ECO:0000256" key="2">
    <source>
        <dbReference type="ARBA" id="ARBA00022840"/>
    </source>
</evidence>
<dbReference type="EMBL" id="WJJP01000232">
    <property type="protein sequence ID" value="MBD3324409.1"/>
    <property type="molecule type" value="Genomic_DNA"/>
</dbReference>
<dbReference type="PANTHER" id="PTHR43790">
    <property type="entry name" value="CARBOHYDRATE TRANSPORT ATP-BINDING PROTEIN MG119-RELATED"/>
    <property type="match status" value="1"/>
</dbReference>
<comment type="caution">
    <text evidence="4">The sequence shown here is derived from an EMBL/GenBank/DDBJ whole genome shotgun (WGS) entry which is preliminary data.</text>
</comment>
<dbReference type="Gene3D" id="3.40.50.300">
    <property type="entry name" value="P-loop containing nucleotide triphosphate hydrolases"/>
    <property type="match status" value="1"/>
</dbReference>
<accession>A0A9D5JUL3</accession>
<dbReference type="GO" id="GO:0005524">
    <property type="term" value="F:ATP binding"/>
    <property type="evidence" value="ECO:0007669"/>
    <property type="project" value="UniProtKB-KW"/>
</dbReference>
<dbReference type="PANTHER" id="PTHR43790:SF8">
    <property type="entry name" value="SUGAR ABC TRANSPORTER ATP-BINDING PROTEIN"/>
    <property type="match status" value="1"/>
</dbReference>
<dbReference type="Proteomes" id="UP000649604">
    <property type="component" value="Unassembled WGS sequence"/>
</dbReference>
<dbReference type="SUPFAM" id="SSF52540">
    <property type="entry name" value="P-loop containing nucleoside triphosphate hydrolases"/>
    <property type="match status" value="1"/>
</dbReference>
<gene>
    <name evidence="4" type="ORF">GF339_07470</name>
</gene>
<dbReference type="InterPro" id="IPR003593">
    <property type="entry name" value="AAA+_ATPase"/>
</dbReference>
<reference evidence="4" key="1">
    <citation type="submission" date="2019-11" db="EMBL/GenBank/DDBJ databases">
        <title>Microbial mats filling the niche in hypersaline microbial mats.</title>
        <authorList>
            <person name="Wong H.L."/>
            <person name="Macleod F.I."/>
            <person name="White R.A. III"/>
            <person name="Burns B.P."/>
        </authorList>
    </citation>
    <scope>NUCLEOTIDE SEQUENCE</scope>
    <source>
        <strain evidence="4">Rbin_158</strain>
    </source>
</reference>
<dbReference type="CDD" id="cd03216">
    <property type="entry name" value="ABC_Carb_Monos_I"/>
    <property type="match status" value="1"/>
</dbReference>